<dbReference type="GeneID" id="40264919"/>
<dbReference type="NCBIfam" id="NF037970">
    <property type="entry name" value="vanZ_1"/>
    <property type="match status" value="1"/>
</dbReference>
<accession>A0A4P8WJ19</accession>
<dbReference type="OrthoDB" id="214957at2157"/>
<dbReference type="AlphaFoldDB" id="A0A4P8WJ19"/>
<dbReference type="RefSeq" id="WP_138244530.1">
    <property type="nucleotide sequence ID" value="NZ_CP040330.1"/>
</dbReference>
<evidence type="ECO:0008006" key="3">
    <source>
        <dbReference type="Google" id="ProtNLM"/>
    </source>
</evidence>
<dbReference type="KEGG" id="nvr:FEJ81_06560"/>
<gene>
    <name evidence="1" type="ORF">FEJ81_06560</name>
</gene>
<name>A0A4P8WJ19_9EURY</name>
<organism evidence="1 2">
    <name type="scientific">Natrinema versiforme</name>
    <dbReference type="NCBI Taxonomy" id="88724"/>
    <lineage>
        <taxon>Archaea</taxon>
        <taxon>Methanobacteriati</taxon>
        <taxon>Methanobacteriota</taxon>
        <taxon>Stenosarchaea group</taxon>
        <taxon>Halobacteria</taxon>
        <taxon>Halobacteriales</taxon>
        <taxon>Natrialbaceae</taxon>
        <taxon>Natrinema</taxon>
    </lineage>
</organism>
<sequence>MPVRLPFPGPSVRWVPAILVAGLICYWSVVTSPPSITVPLEALLTGPTDSARAAIIIIPELDWFDLRHGLAYAALALSLEYAFPDGETTSARTILLLFCVTIIYGALMEAGQLFRPARVASMADIASNTVGAGTALVLSSLEHRPHLGPNRSSNES</sequence>
<reference evidence="2" key="1">
    <citation type="submission" date="2019-05" db="EMBL/GenBank/DDBJ databases">
        <title>Genome sequence and methylation pattern of the halophilic Archaeon Natrinema versiforme BOL5-4.</title>
        <authorList>
            <person name="DasSarma P."/>
            <person name="Anton B.P."/>
            <person name="DasSarma S.L."/>
            <person name="Martinez F.L."/>
            <person name="Guzman D."/>
            <person name="Roberts R.J."/>
            <person name="DasSarma S."/>
        </authorList>
    </citation>
    <scope>NUCLEOTIDE SEQUENCE [LARGE SCALE GENOMIC DNA]</scope>
    <source>
        <strain evidence="2">BOL5-4</strain>
    </source>
</reference>
<proteinExistence type="predicted"/>
<dbReference type="Proteomes" id="UP000302218">
    <property type="component" value="Chromosome"/>
</dbReference>
<dbReference type="EMBL" id="CP040330">
    <property type="protein sequence ID" value="QCS42033.1"/>
    <property type="molecule type" value="Genomic_DNA"/>
</dbReference>
<evidence type="ECO:0000313" key="2">
    <source>
        <dbReference type="Proteomes" id="UP000302218"/>
    </source>
</evidence>
<protein>
    <recommendedName>
        <fullName evidence="3">VanZ family protein</fullName>
    </recommendedName>
</protein>
<evidence type="ECO:0000313" key="1">
    <source>
        <dbReference type="EMBL" id="QCS42033.1"/>
    </source>
</evidence>